<keyword evidence="1" id="KW-0812">Transmembrane</keyword>
<dbReference type="Gene3D" id="3.40.50.1820">
    <property type="entry name" value="alpha/beta hydrolase"/>
    <property type="match status" value="1"/>
</dbReference>
<feature type="domain" description="AB hydrolase-1" evidence="2">
    <location>
        <begin position="35"/>
        <end position="195"/>
    </location>
</feature>
<dbReference type="InParanoid" id="A0A2P6NJB5"/>
<dbReference type="SUPFAM" id="SSF53474">
    <property type="entry name" value="alpha/beta-Hydrolases"/>
    <property type="match status" value="1"/>
</dbReference>
<evidence type="ECO:0000259" key="2">
    <source>
        <dbReference type="Pfam" id="PF12697"/>
    </source>
</evidence>
<dbReference type="OrthoDB" id="2107915at2759"/>
<evidence type="ECO:0000313" key="3">
    <source>
        <dbReference type="EMBL" id="PRP84034.1"/>
    </source>
</evidence>
<keyword evidence="1" id="KW-1133">Transmembrane helix</keyword>
<sequence>MSQKKTFHIKTEDGFQLSAILFTPKEETKHSGSFILLNCATGVPALFYAPFALWVSSRGTPILIWDYRLTGSSFPSHIDLKDEAAIIQLLQQNKDVSITKEWATDYRAVLAAAVDLSRGKDLIVVGHSLGAHIVAAGLPAHRNAVKRYVFVGGTNPHFETSPSAPALEMWKEMAYQQRDTQGYYDGRSIMAGGLFPMGVGLEWVGWTMNPDSNLYVAGAPLMREDGRQLDLYAQHLGKSLVTKIMIDPETAGYSSAMGHVNSFKKNKKDNRGWEDLEDIILKGVRGSEGKNFVVSPVVMLASRPKL</sequence>
<accession>A0A2P6NJB5</accession>
<name>A0A2P6NJB5_9EUKA</name>
<reference evidence="3 4" key="1">
    <citation type="journal article" date="2018" name="Genome Biol. Evol.">
        <title>Multiple Roots of Fruiting Body Formation in Amoebozoa.</title>
        <authorList>
            <person name="Hillmann F."/>
            <person name="Forbes G."/>
            <person name="Novohradska S."/>
            <person name="Ferling I."/>
            <person name="Riege K."/>
            <person name="Groth M."/>
            <person name="Westermann M."/>
            <person name="Marz M."/>
            <person name="Spaller T."/>
            <person name="Winckler T."/>
            <person name="Schaap P."/>
            <person name="Glockner G."/>
        </authorList>
    </citation>
    <scope>NUCLEOTIDE SEQUENCE [LARGE SCALE GENOMIC DNA]</scope>
    <source>
        <strain evidence="3 4">Jena</strain>
    </source>
</reference>
<comment type="caution">
    <text evidence="3">The sequence shown here is derived from an EMBL/GenBank/DDBJ whole genome shotgun (WGS) entry which is preliminary data.</text>
</comment>
<feature type="transmembrane region" description="Helical" evidence="1">
    <location>
        <begin position="34"/>
        <end position="55"/>
    </location>
</feature>
<dbReference type="Pfam" id="PF12697">
    <property type="entry name" value="Abhydrolase_6"/>
    <property type="match status" value="1"/>
</dbReference>
<dbReference type="EMBL" id="MDYQ01000070">
    <property type="protein sequence ID" value="PRP84034.1"/>
    <property type="molecule type" value="Genomic_DNA"/>
</dbReference>
<dbReference type="AlphaFoldDB" id="A0A2P6NJB5"/>
<keyword evidence="1" id="KW-0472">Membrane</keyword>
<protein>
    <recommendedName>
        <fullName evidence="2">AB hydrolase-1 domain-containing protein</fullName>
    </recommendedName>
</protein>
<dbReference type="InterPro" id="IPR029058">
    <property type="entry name" value="AB_hydrolase_fold"/>
</dbReference>
<gene>
    <name evidence="3" type="ORF">PROFUN_08496</name>
</gene>
<proteinExistence type="predicted"/>
<organism evidence="3 4">
    <name type="scientific">Planoprotostelium fungivorum</name>
    <dbReference type="NCBI Taxonomy" id="1890364"/>
    <lineage>
        <taxon>Eukaryota</taxon>
        <taxon>Amoebozoa</taxon>
        <taxon>Evosea</taxon>
        <taxon>Variosea</taxon>
        <taxon>Cavosteliida</taxon>
        <taxon>Cavosteliaceae</taxon>
        <taxon>Planoprotostelium</taxon>
    </lineage>
</organism>
<evidence type="ECO:0000256" key="1">
    <source>
        <dbReference type="SAM" id="Phobius"/>
    </source>
</evidence>
<dbReference type="Proteomes" id="UP000241769">
    <property type="component" value="Unassembled WGS sequence"/>
</dbReference>
<dbReference type="InterPro" id="IPR000073">
    <property type="entry name" value="AB_hydrolase_1"/>
</dbReference>
<keyword evidence="4" id="KW-1185">Reference proteome</keyword>
<evidence type="ECO:0000313" key="4">
    <source>
        <dbReference type="Proteomes" id="UP000241769"/>
    </source>
</evidence>